<proteinExistence type="predicted"/>
<gene>
    <name evidence="1" type="ORF">AAND1436_LOCUS13669</name>
</gene>
<dbReference type="InterPro" id="IPR036361">
    <property type="entry name" value="SAP_dom_sf"/>
</dbReference>
<name>A0A7S2BX78_9DINO</name>
<sequence>MAELFETKTKEAPKADLVDSLLMREKEKQQQEEDKERSQAALAAKRKELRAKGVEELKEALAARELKVEGNKDALVDALLEVQVQEQAAKARRQQLTKMPLEELKELLLANGLDAGKKKREDLVAAMLEHESRTAKQQEKREAAKREALAAKMQELGGKGSAELKDLCAAKELTSTGNKDALVGRLAECARQDGELDRVAAKLMRAARGRELHAMDKARLVELCEAAAIDPCVREVMVERIMTQEEADAVEEPAAKRAKH</sequence>
<accession>A0A7S2BX78</accession>
<organism evidence="1">
    <name type="scientific">Alexandrium andersonii</name>
    <dbReference type="NCBI Taxonomy" id="327968"/>
    <lineage>
        <taxon>Eukaryota</taxon>
        <taxon>Sar</taxon>
        <taxon>Alveolata</taxon>
        <taxon>Dinophyceae</taxon>
        <taxon>Gonyaulacales</taxon>
        <taxon>Pyrocystaceae</taxon>
        <taxon>Alexandrium</taxon>
    </lineage>
</organism>
<dbReference type="EMBL" id="HBGQ01027602">
    <property type="protein sequence ID" value="CAD9407993.1"/>
    <property type="molecule type" value="Transcribed_RNA"/>
</dbReference>
<dbReference type="Gene3D" id="1.10.720.30">
    <property type="entry name" value="SAP domain"/>
    <property type="match status" value="1"/>
</dbReference>
<dbReference type="AlphaFoldDB" id="A0A7S2BX78"/>
<protein>
    <recommendedName>
        <fullName evidence="2">SAP domain-containing protein</fullName>
    </recommendedName>
</protein>
<dbReference type="SUPFAM" id="SSF68906">
    <property type="entry name" value="SAP domain"/>
    <property type="match status" value="1"/>
</dbReference>
<reference evidence="1" key="1">
    <citation type="submission" date="2021-01" db="EMBL/GenBank/DDBJ databases">
        <authorList>
            <person name="Corre E."/>
            <person name="Pelletier E."/>
            <person name="Niang G."/>
            <person name="Scheremetjew M."/>
            <person name="Finn R."/>
            <person name="Kale V."/>
            <person name="Holt S."/>
            <person name="Cochrane G."/>
            <person name="Meng A."/>
            <person name="Brown T."/>
            <person name="Cohen L."/>
        </authorList>
    </citation>
    <scope>NUCLEOTIDE SEQUENCE</scope>
    <source>
        <strain evidence="1">CCMP2222</strain>
    </source>
</reference>
<evidence type="ECO:0000313" key="1">
    <source>
        <dbReference type="EMBL" id="CAD9407993.1"/>
    </source>
</evidence>
<evidence type="ECO:0008006" key="2">
    <source>
        <dbReference type="Google" id="ProtNLM"/>
    </source>
</evidence>